<evidence type="ECO:0000313" key="2">
    <source>
        <dbReference type="Proteomes" id="UP000703269"/>
    </source>
</evidence>
<dbReference type="OrthoDB" id="3269405at2759"/>
<dbReference type="EMBL" id="BPQB01000029">
    <property type="protein sequence ID" value="GJE92955.1"/>
    <property type="molecule type" value="Genomic_DNA"/>
</dbReference>
<name>A0A9P3GFU4_9APHY</name>
<dbReference type="AlphaFoldDB" id="A0A9P3GFU4"/>
<keyword evidence="2" id="KW-1185">Reference proteome</keyword>
<sequence length="95" mass="11438">MRVTLRIHWPGYQDWRFENGIDVFDHTHNANPQTLERIVQKVARLVRTFYDEMRVNGSREQDWCLDRINFDDLYLVELRQVSKGSWQPVICWSAA</sequence>
<gene>
    <name evidence="1" type="ORF">PsYK624_091140</name>
</gene>
<proteinExistence type="predicted"/>
<dbReference type="Proteomes" id="UP000703269">
    <property type="component" value="Unassembled WGS sequence"/>
</dbReference>
<comment type="caution">
    <text evidence="1">The sequence shown here is derived from an EMBL/GenBank/DDBJ whole genome shotgun (WGS) entry which is preliminary data.</text>
</comment>
<protein>
    <submittedName>
        <fullName evidence="1">Uncharacterized protein</fullName>
    </submittedName>
</protein>
<accession>A0A9P3GFU4</accession>
<organism evidence="1 2">
    <name type="scientific">Phanerochaete sordida</name>
    <dbReference type="NCBI Taxonomy" id="48140"/>
    <lineage>
        <taxon>Eukaryota</taxon>
        <taxon>Fungi</taxon>
        <taxon>Dikarya</taxon>
        <taxon>Basidiomycota</taxon>
        <taxon>Agaricomycotina</taxon>
        <taxon>Agaricomycetes</taxon>
        <taxon>Polyporales</taxon>
        <taxon>Phanerochaetaceae</taxon>
        <taxon>Phanerochaete</taxon>
    </lineage>
</organism>
<evidence type="ECO:0000313" key="1">
    <source>
        <dbReference type="EMBL" id="GJE92955.1"/>
    </source>
</evidence>
<reference evidence="1 2" key="1">
    <citation type="submission" date="2021-08" db="EMBL/GenBank/DDBJ databases">
        <title>Draft Genome Sequence of Phanerochaete sordida strain YK-624.</title>
        <authorList>
            <person name="Mori T."/>
            <person name="Dohra H."/>
            <person name="Suzuki T."/>
            <person name="Kawagishi H."/>
            <person name="Hirai H."/>
        </authorList>
    </citation>
    <scope>NUCLEOTIDE SEQUENCE [LARGE SCALE GENOMIC DNA]</scope>
    <source>
        <strain evidence="1 2">YK-624</strain>
    </source>
</reference>